<protein>
    <submittedName>
        <fullName evidence="1">SMI1/KNR4 family protein</fullName>
    </submittedName>
</protein>
<keyword evidence="2" id="KW-1185">Reference proteome</keyword>
<sequence length="141" mass="16162">MKWKAFFNSLSKECQFKPPATESEIVAVKDILEIELPRRLAQLYNETNGVYGDYGISFIWSTEQTIRENVFCRNAHQQSGVNSLLFFADAGNGDLFGYLIEKDTIQSEKIHIWNHENGSRRIVAASLKKFLEGWIMGELNV</sequence>
<organism evidence="1 2">
    <name type="scientific">Rossellomorea vietnamensis</name>
    <dbReference type="NCBI Taxonomy" id="218284"/>
    <lineage>
        <taxon>Bacteria</taxon>
        <taxon>Bacillati</taxon>
        <taxon>Bacillota</taxon>
        <taxon>Bacilli</taxon>
        <taxon>Bacillales</taxon>
        <taxon>Bacillaceae</taxon>
        <taxon>Rossellomorea</taxon>
    </lineage>
</organism>
<evidence type="ECO:0000313" key="2">
    <source>
        <dbReference type="Proteomes" id="UP001064027"/>
    </source>
</evidence>
<dbReference type="EMBL" id="CP104558">
    <property type="protein sequence ID" value="UXH43895.1"/>
    <property type="molecule type" value="Genomic_DNA"/>
</dbReference>
<evidence type="ECO:0000313" key="1">
    <source>
        <dbReference type="EMBL" id="UXH43895.1"/>
    </source>
</evidence>
<name>A0ACD4C5J5_9BACI</name>
<dbReference type="Proteomes" id="UP001064027">
    <property type="component" value="Chromosome"/>
</dbReference>
<reference evidence="1" key="1">
    <citation type="submission" date="2022-09" db="EMBL/GenBank/DDBJ databases">
        <title>Complete genome sequence of Rossellomorea vietnamensis strain RL-WG62, a newly isolated PGPR with the potential for plant salinity stress alleviation.</title>
        <authorList>
            <person name="Ren L."/>
            <person name="Wang G."/>
            <person name="Hu H."/>
        </authorList>
    </citation>
    <scope>NUCLEOTIDE SEQUENCE</scope>
    <source>
        <strain evidence="1">RL-WG62</strain>
    </source>
</reference>
<gene>
    <name evidence="1" type="ORF">N5C46_20005</name>
</gene>
<proteinExistence type="predicted"/>
<accession>A0ACD4C5J5</accession>